<evidence type="ECO:0000313" key="3">
    <source>
        <dbReference type="EMBL" id="SUQ00753.1"/>
    </source>
</evidence>
<reference evidence="3 4" key="2">
    <citation type="submission" date="2018-06" db="EMBL/GenBank/DDBJ databases">
        <authorList>
            <consortium name="Pathogen Informatics"/>
            <person name="Doyle S."/>
        </authorList>
    </citation>
    <scope>NUCLEOTIDE SEQUENCE [LARGE SCALE GENOMIC DNA]</scope>
    <source>
        <strain evidence="3 4">NCTC10476</strain>
    </source>
</reference>
<evidence type="ECO:0000313" key="4">
    <source>
        <dbReference type="Proteomes" id="UP000255169"/>
    </source>
</evidence>
<feature type="compositionally biased region" description="Basic and acidic residues" evidence="1">
    <location>
        <begin position="79"/>
        <end position="98"/>
    </location>
</feature>
<dbReference type="Pfam" id="PF07119">
    <property type="entry name" value="DUF1375"/>
    <property type="match status" value="1"/>
</dbReference>
<dbReference type="EMBL" id="UHJG01000001">
    <property type="protein sequence ID" value="SUQ00753.1"/>
    <property type="molecule type" value="Genomic_DNA"/>
</dbReference>
<protein>
    <submittedName>
        <fullName evidence="2">Outer membrane lipoprotein YidQ</fullName>
    </submittedName>
</protein>
<evidence type="ECO:0000313" key="2">
    <source>
        <dbReference type="EMBL" id="CEK25843.1"/>
    </source>
</evidence>
<feature type="region of interest" description="Disordered" evidence="1">
    <location>
        <begin position="79"/>
        <end position="116"/>
    </location>
</feature>
<keyword evidence="4" id="KW-1185">Reference proteome</keyword>
<sequence>MMRSAVLPIVTGCTLLLTSGCSSIMTHTSSSQGYYSGTHANLDMLKDDNTGWPLRSMLAVDLPLSAVMDTLLLPYDYLRSDEDKAPDSPRERIRKEEAQNTAASNDTATAETQTTP</sequence>
<reference evidence="2" key="1">
    <citation type="journal article" date="2015" name="Genome Announc.">
        <title>Complete Genome Sequence of Yersinia ruckeri Strain CSF007-82, Etiologic Agent of Red Mouth Disease in Salmonid Fish.</title>
        <authorList>
            <person name="Nelson M.C."/>
            <person name="LaPatra S.E."/>
            <person name="Welch T.J."/>
            <person name="Graf J."/>
        </authorList>
    </citation>
    <scope>NUCLEOTIDE SEQUENCE</scope>
    <source>
        <strain evidence="2">CSF007-82</strain>
    </source>
</reference>
<dbReference type="AlphaFoldDB" id="A0A085U8R5"/>
<dbReference type="Proteomes" id="UP000255169">
    <property type="component" value="Unassembled WGS sequence"/>
</dbReference>
<dbReference type="EMBL" id="LN681231">
    <property type="protein sequence ID" value="CEK25843.1"/>
    <property type="molecule type" value="Genomic_DNA"/>
</dbReference>
<dbReference type="PROSITE" id="PS51257">
    <property type="entry name" value="PROKAR_LIPOPROTEIN"/>
    <property type="match status" value="1"/>
</dbReference>
<name>A0A085U8R5_YERRU</name>
<proteinExistence type="predicted"/>
<gene>
    <name evidence="2" type="ORF">CSF007_0240</name>
    <name evidence="3" type="ORF">NCTC10476_02059</name>
</gene>
<organism evidence="2">
    <name type="scientific">Yersinia ruckeri</name>
    <dbReference type="NCBI Taxonomy" id="29486"/>
    <lineage>
        <taxon>Bacteria</taxon>
        <taxon>Pseudomonadati</taxon>
        <taxon>Pseudomonadota</taxon>
        <taxon>Gammaproteobacteria</taxon>
        <taxon>Enterobacterales</taxon>
        <taxon>Yersiniaceae</taxon>
        <taxon>Yersinia</taxon>
    </lineage>
</organism>
<evidence type="ECO:0000256" key="1">
    <source>
        <dbReference type="SAM" id="MobiDB-lite"/>
    </source>
</evidence>
<dbReference type="eggNOG" id="COG5645">
    <property type="taxonomic scope" value="Bacteria"/>
</dbReference>
<accession>A0A085U8R5</accession>
<keyword evidence="2" id="KW-0449">Lipoprotein</keyword>
<dbReference type="PATRIC" id="fig|29486.44.peg.1102"/>
<feature type="compositionally biased region" description="Polar residues" evidence="1">
    <location>
        <begin position="99"/>
        <end position="116"/>
    </location>
</feature>
<dbReference type="InterPro" id="IPR010780">
    <property type="entry name" value="DUF1375"/>
</dbReference>
<dbReference type="NCBIfam" id="NF008628">
    <property type="entry name" value="PRK11616.1"/>
    <property type="match status" value="1"/>
</dbReference>